<feature type="domain" description="TauD/TfdA-like" evidence="4">
    <location>
        <begin position="52"/>
        <end position="286"/>
    </location>
</feature>
<evidence type="ECO:0000256" key="1">
    <source>
        <dbReference type="ARBA" id="ARBA00001954"/>
    </source>
</evidence>
<evidence type="ECO:0000256" key="2">
    <source>
        <dbReference type="ARBA" id="ARBA00023002"/>
    </source>
</evidence>
<evidence type="ECO:0000256" key="3">
    <source>
        <dbReference type="ARBA" id="ARBA00023194"/>
    </source>
</evidence>
<dbReference type="Pfam" id="PF02668">
    <property type="entry name" value="TauD"/>
    <property type="match status" value="1"/>
</dbReference>
<sequence length="304" mass="34729">MSSTIYTKLIGMILYYDYGDIIDYEDFSLLSTSTKVLDNKMFDSSLDITEASLSISKLSELRNWELEKLLHCFNTYGFVIVQCVSLDNSIEDFLLLTEIFGNLTSHNRADERGIVPIRPMAGYSEYLGASNEPHFLHTDGPFEKNPPKVMALQCEVPDPIGGYSLLVSSKAIYKYLAEQDYNGLKLLFEPNIFSIKRDNQFHRRAIFKLKNSRIEMAFRYNDGKASVSVLPEASRAFNLIIEFVNNPKNQILFKLEKGQILITDNTSVLHGRTGFSLNSPRKLNRINFDGFSQNYSRMLFGFNP</sequence>
<proteinExistence type="predicted"/>
<organism evidence="5 6">
    <name type="scientific">Moorena producens (strain JHB)</name>
    <dbReference type="NCBI Taxonomy" id="1454205"/>
    <lineage>
        <taxon>Bacteria</taxon>
        <taxon>Bacillati</taxon>
        <taxon>Cyanobacteriota</taxon>
        <taxon>Cyanophyceae</taxon>
        <taxon>Coleofasciculales</taxon>
        <taxon>Coleofasciculaceae</taxon>
        <taxon>Moorena</taxon>
    </lineage>
</organism>
<dbReference type="GO" id="GO:0017000">
    <property type="term" value="P:antibiotic biosynthetic process"/>
    <property type="evidence" value="ECO:0007669"/>
    <property type="project" value="UniProtKB-KW"/>
</dbReference>
<keyword evidence="3" id="KW-0045">Antibiotic biosynthesis</keyword>
<evidence type="ECO:0000313" key="6">
    <source>
        <dbReference type="Proteomes" id="UP000176944"/>
    </source>
</evidence>
<dbReference type="AlphaFoldDB" id="A0A1D9GBE9"/>
<name>A0A1D9GBE9_MOOP1</name>
<dbReference type="EMBL" id="CP017708">
    <property type="protein sequence ID" value="AOY84968.2"/>
    <property type="molecule type" value="Genomic_DNA"/>
</dbReference>
<dbReference type="PANTHER" id="PTHR10696">
    <property type="entry name" value="GAMMA-BUTYROBETAINE HYDROXYLASE-RELATED"/>
    <property type="match status" value="1"/>
</dbReference>
<protein>
    <submittedName>
        <fullName evidence="5">TauD/TfdA family dioxygenase</fullName>
    </submittedName>
</protein>
<dbReference type="Proteomes" id="UP000176944">
    <property type="component" value="Chromosome"/>
</dbReference>
<dbReference type="InterPro" id="IPR050411">
    <property type="entry name" value="AlphaKG_dependent_hydroxylases"/>
</dbReference>
<evidence type="ECO:0000259" key="4">
    <source>
        <dbReference type="Pfam" id="PF02668"/>
    </source>
</evidence>
<keyword evidence="5" id="KW-0223">Dioxygenase</keyword>
<dbReference type="InterPro" id="IPR042098">
    <property type="entry name" value="TauD-like_sf"/>
</dbReference>
<evidence type="ECO:0000313" key="5">
    <source>
        <dbReference type="EMBL" id="AOY84968.2"/>
    </source>
</evidence>
<keyword evidence="2" id="KW-0560">Oxidoreductase</keyword>
<dbReference type="GO" id="GO:0051213">
    <property type="term" value="F:dioxygenase activity"/>
    <property type="evidence" value="ECO:0007669"/>
    <property type="project" value="UniProtKB-KW"/>
</dbReference>
<comment type="cofactor">
    <cofactor evidence="1">
        <name>Fe(2+)</name>
        <dbReference type="ChEBI" id="CHEBI:29033"/>
    </cofactor>
</comment>
<reference evidence="6" key="1">
    <citation type="submission" date="2016-10" db="EMBL/GenBank/DDBJ databases">
        <title>Comparative genomics uncovers the prolific and rare metabolic potential of the cyanobacterial genus Moorea.</title>
        <authorList>
            <person name="Leao T."/>
            <person name="Castelao G."/>
            <person name="Korobeynikov A."/>
            <person name="Monroe E.A."/>
            <person name="Podell S."/>
            <person name="Glukhov E."/>
            <person name="Allen E."/>
            <person name="Gerwick W.H."/>
            <person name="Gerwick L."/>
        </authorList>
    </citation>
    <scope>NUCLEOTIDE SEQUENCE [LARGE SCALE GENOMIC DNA]</scope>
    <source>
        <strain evidence="6">JHB</strain>
    </source>
</reference>
<dbReference type="InterPro" id="IPR003819">
    <property type="entry name" value="TauD/TfdA-like"/>
</dbReference>
<dbReference type="PANTHER" id="PTHR10696:SF56">
    <property type="entry name" value="TAUD_TFDA-LIKE DOMAIN-CONTAINING PROTEIN"/>
    <property type="match status" value="1"/>
</dbReference>
<gene>
    <name evidence="5" type="ORF">BJP36_30465</name>
</gene>
<accession>A0A1D9GBE9</accession>
<dbReference type="SUPFAM" id="SSF51197">
    <property type="entry name" value="Clavaminate synthase-like"/>
    <property type="match status" value="1"/>
</dbReference>
<dbReference type="Gene3D" id="3.60.130.10">
    <property type="entry name" value="Clavaminate synthase-like"/>
    <property type="match status" value="1"/>
</dbReference>